<dbReference type="Proteomes" id="UP000054007">
    <property type="component" value="Unassembled WGS sequence"/>
</dbReference>
<evidence type="ECO:0000256" key="1">
    <source>
        <dbReference type="ARBA" id="ARBA00022729"/>
    </source>
</evidence>
<reference evidence="3 4" key="1">
    <citation type="journal article" date="2015" name="Fungal Genet. Biol.">
        <title>Evolution of novel wood decay mechanisms in Agaricales revealed by the genome sequences of Fistulina hepatica and Cylindrobasidium torrendii.</title>
        <authorList>
            <person name="Floudas D."/>
            <person name="Held B.W."/>
            <person name="Riley R."/>
            <person name="Nagy L.G."/>
            <person name="Koehler G."/>
            <person name="Ransdell A.S."/>
            <person name="Younus H."/>
            <person name="Chow J."/>
            <person name="Chiniquy J."/>
            <person name="Lipzen A."/>
            <person name="Tritt A."/>
            <person name="Sun H."/>
            <person name="Haridas S."/>
            <person name="LaButti K."/>
            <person name="Ohm R.A."/>
            <person name="Kues U."/>
            <person name="Blanchette R.A."/>
            <person name="Grigoriev I.V."/>
            <person name="Minto R.E."/>
            <person name="Hibbett D.S."/>
        </authorList>
    </citation>
    <scope>NUCLEOTIDE SEQUENCE [LARGE SCALE GENOMIC DNA]</scope>
    <source>
        <strain evidence="3 4">FP15055 ss-10</strain>
    </source>
</reference>
<evidence type="ECO:0000313" key="4">
    <source>
        <dbReference type="Proteomes" id="UP000054007"/>
    </source>
</evidence>
<feature type="signal peptide" evidence="2">
    <location>
        <begin position="1"/>
        <end position="21"/>
    </location>
</feature>
<dbReference type="STRING" id="1314674.A0A0D7BTV6"/>
<sequence length="135" mass="14346">MFSKLATIFTIFSIAILSVVAGPILKRAFTGEGTYYTPGLGACGIVNTDADSIVAVSHLLYDSYPGATPNPNLNPICGKKLLAHYNGRSVEVAVTDKCMGCAGMYDLDFTPSAILKLVDDPVAVGRLTGVTWEWL</sequence>
<dbReference type="CDD" id="cd22191">
    <property type="entry name" value="DPBB_RlpA_EXP_N-like"/>
    <property type="match status" value="1"/>
</dbReference>
<dbReference type="Gene3D" id="2.40.40.10">
    <property type="entry name" value="RlpA-like domain"/>
    <property type="match status" value="1"/>
</dbReference>
<dbReference type="SUPFAM" id="SSF50685">
    <property type="entry name" value="Barwin-like endoglucanases"/>
    <property type="match status" value="1"/>
</dbReference>
<evidence type="ECO:0000313" key="3">
    <source>
        <dbReference type="EMBL" id="KIY73609.1"/>
    </source>
</evidence>
<dbReference type="EMBL" id="KN880435">
    <property type="protein sequence ID" value="KIY73609.1"/>
    <property type="molecule type" value="Genomic_DNA"/>
</dbReference>
<feature type="chain" id="PRO_5002317546" description="RlpA-like protein double-psi beta-barrel domain-containing protein" evidence="2">
    <location>
        <begin position="22"/>
        <end position="135"/>
    </location>
</feature>
<dbReference type="InterPro" id="IPR051477">
    <property type="entry name" value="Expansin_CellWall"/>
</dbReference>
<dbReference type="AlphaFoldDB" id="A0A0D7BTV6"/>
<gene>
    <name evidence="3" type="ORF">CYLTODRAFT_448933</name>
</gene>
<dbReference type="PANTHER" id="PTHR31836">
    <property type="match status" value="1"/>
</dbReference>
<evidence type="ECO:0008006" key="5">
    <source>
        <dbReference type="Google" id="ProtNLM"/>
    </source>
</evidence>
<name>A0A0D7BTV6_9AGAR</name>
<proteinExistence type="predicted"/>
<dbReference type="InterPro" id="IPR036908">
    <property type="entry name" value="RlpA-like_sf"/>
</dbReference>
<evidence type="ECO:0000256" key="2">
    <source>
        <dbReference type="SAM" id="SignalP"/>
    </source>
</evidence>
<keyword evidence="4" id="KW-1185">Reference proteome</keyword>
<protein>
    <recommendedName>
        <fullName evidence="5">RlpA-like protein double-psi beta-barrel domain-containing protein</fullName>
    </recommendedName>
</protein>
<organism evidence="3 4">
    <name type="scientific">Cylindrobasidium torrendii FP15055 ss-10</name>
    <dbReference type="NCBI Taxonomy" id="1314674"/>
    <lineage>
        <taxon>Eukaryota</taxon>
        <taxon>Fungi</taxon>
        <taxon>Dikarya</taxon>
        <taxon>Basidiomycota</taxon>
        <taxon>Agaricomycotina</taxon>
        <taxon>Agaricomycetes</taxon>
        <taxon>Agaricomycetidae</taxon>
        <taxon>Agaricales</taxon>
        <taxon>Marasmiineae</taxon>
        <taxon>Physalacriaceae</taxon>
        <taxon>Cylindrobasidium</taxon>
    </lineage>
</organism>
<keyword evidence="1 2" id="KW-0732">Signal</keyword>
<dbReference type="PANTHER" id="PTHR31836:SF27">
    <property type="entry name" value="RLPA-LIKE PROTEIN DOUBLE-PSI BETA-BARREL DOMAIN-CONTAINING PROTEIN"/>
    <property type="match status" value="1"/>
</dbReference>
<dbReference type="OrthoDB" id="623670at2759"/>
<accession>A0A0D7BTV6</accession>